<sequence length="127" mass="13625">MTGAWELALAGSLPNAGGVCEERRCNGGHTLPKSLHMVLPFCGGPRFPREHSWLRSPSHSFSQAVSPQTRAVPSLGLPSKLHIPAPRPGVHRHPSQTGVQARGTDHLRRSHSVLSAANQLRGLLLSP</sequence>
<organism evidence="2 3">
    <name type="scientific">Rangifer tarandus platyrhynchus</name>
    <name type="common">Svalbard reindeer</name>
    <dbReference type="NCBI Taxonomy" id="3082113"/>
    <lineage>
        <taxon>Eukaryota</taxon>
        <taxon>Metazoa</taxon>
        <taxon>Chordata</taxon>
        <taxon>Craniata</taxon>
        <taxon>Vertebrata</taxon>
        <taxon>Euteleostomi</taxon>
        <taxon>Mammalia</taxon>
        <taxon>Eutheria</taxon>
        <taxon>Laurasiatheria</taxon>
        <taxon>Artiodactyla</taxon>
        <taxon>Ruminantia</taxon>
        <taxon>Pecora</taxon>
        <taxon>Cervidae</taxon>
        <taxon>Odocoileinae</taxon>
        <taxon>Rangifer</taxon>
    </lineage>
</organism>
<proteinExistence type="predicted"/>
<reference evidence="2" key="1">
    <citation type="submission" date="2023-04" db="EMBL/GenBank/DDBJ databases">
        <authorList>
            <consortium name="ELIXIR-Norway"/>
        </authorList>
    </citation>
    <scope>NUCLEOTIDE SEQUENCE [LARGE SCALE GENOMIC DNA]</scope>
</reference>
<evidence type="ECO:0000313" key="3">
    <source>
        <dbReference type="Proteomes" id="UP001176941"/>
    </source>
</evidence>
<keyword evidence="3" id="KW-1185">Reference proteome</keyword>
<evidence type="ECO:0000313" key="2">
    <source>
        <dbReference type="EMBL" id="CAI9162142.1"/>
    </source>
</evidence>
<dbReference type="EMBL" id="OX459956">
    <property type="protein sequence ID" value="CAI9162142.1"/>
    <property type="molecule type" value="Genomic_DNA"/>
</dbReference>
<protein>
    <submittedName>
        <fullName evidence="2">Uncharacterized protein</fullName>
    </submittedName>
</protein>
<feature type="region of interest" description="Disordered" evidence="1">
    <location>
        <begin position="84"/>
        <end position="105"/>
    </location>
</feature>
<evidence type="ECO:0000256" key="1">
    <source>
        <dbReference type="SAM" id="MobiDB-lite"/>
    </source>
</evidence>
<accession>A0ABN8YKQ0</accession>
<dbReference type="Proteomes" id="UP001176941">
    <property type="component" value="Chromosome 20"/>
</dbReference>
<gene>
    <name evidence="2" type="ORF">MRATA1EN1_LOCUS11104</name>
</gene>
<name>A0ABN8YKQ0_RANTA</name>